<evidence type="ECO:0000313" key="2">
    <source>
        <dbReference type="EMBL" id="MCI0183392.1"/>
    </source>
</evidence>
<keyword evidence="3" id="KW-1185">Reference proteome</keyword>
<sequence>MAWYSKMITGYWEAVKRGVMMSEHPEYYDLVYPSEDQAQSTLSDVSEGEGMQMSPTQTIQ</sequence>
<proteinExistence type="predicted"/>
<reference evidence="2" key="1">
    <citation type="submission" date="2022-03" db="EMBL/GenBank/DDBJ databases">
        <title>Draft Genome Sequence of Firmicute Strain S0AB, a Heterotrophic Iron/Sulfur-Oxidizing Extreme Acidophile.</title>
        <authorList>
            <person name="Vergara E."/>
            <person name="Pakostova E."/>
            <person name="Johnson D.B."/>
            <person name="Holmes D.S."/>
        </authorList>
    </citation>
    <scope>NUCLEOTIDE SEQUENCE</scope>
    <source>
        <strain evidence="2">S0AB</strain>
    </source>
</reference>
<evidence type="ECO:0000313" key="3">
    <source>
        <dbReference type="Proteomes" id="UP001139263"/>
    </source>
</evidence>
<evidence type="ECO:0000256" key="1">
    <source>
        <dbReference type="SAM" id="MobiDB-lite"/>
    </source>
</evidence>
<dbReference type="Proteomes" id="UP001139263">
    <property type="component" value="Unassembled WGS sequence"/>
</dbReference>
<dbReference type="AlphaFoldDB" id="A0A9X1V912"/>
<dbReference type="RefSeq" id="WP_241713638.1">
    <property type="nucleotide sequence ID" value="NZ_JALBUF010000004.1"/>
</dbReference>
<name>A0A9X1V912_9BACL</name>
<gene>
    <name evidence="2" type="ORF">MM817_01669</name>
</gene>
<comment type="caution">
    <text evidence="2">The sequence shown here is derived from an EMBL/GenBank/DDBJ whole genome shotgun (WGS) entry which is preliminary data.</text>
</comment>
<dbReference type="EMBL" id="JALBUF010000004">
    <property type="protein sequence ID" value="MCI0183392.1"/>
    <property type="molecule type" value="Genomic_DNA"/>
</dbReference>
<protein>
    <submittedName>
        <fullName evidence="2">Uncharacterized protein</fullName>
    </submittedName>
</protein>
<accession>A0A9X1V912</accession>
<feature type="region of interest" description="Disordered" evidence="1">
    <location>
        <begin position="38"/>
        <end position="60"/>
    </location>
</feature>
<organism evidence="2 3">
    <name type="scientific">Sulfoacidibacillus ferrooxidans</name>
    <dbReference type="NCBI Taxonomy" id="2005001"/>
    <lineage>
        <taxon>Bacteria</taxon>
        <taxon>Bacillati</taxon>
        <taxon>Bacillota</taxon>
        <taxon>Bacilli</taxon>
        <taxon>Bacillales</taxon>
        <taxon>Alicyclobacillaceae</taxon>
        <taxon>Sulfoacidibacillus</taxon>
    </lineage>
</organism>